<dbReference type="Proteomes" id="UP000664940">
    <property type="component" value="Unassembled WGS sequence"/>
</dbReference>
<accession>A0A834A801</accession>
<protein>
    <submittedName>
        <fullName evidence="1">Uncharacterized protein</fullName>
    </submittedName>
</protein>
<organism evidence="1 2">
    <name type="scientific">Phyllostomus discolor</name>
    <name type="common">pale spear-nosed bat</name>
    <dbReference type="NCBI Taxonomy" id="89673"/>
    <lineage>
        <taxon>Eukaryota</taxon>
        <taxon>Metazoa</taxon>
        <taxon>Chordata</taxon>
        <taxon>Craniata</taxon>
        <taxon>Vertebrata</taxon>
        <taxon>Euteleostomi</taxon>
        <taxon>Mammalia</taxon>
        <taxon>Eutheria</taxon>
        <taxon>Laurasiatheria</taxon>
        <taxon>Chiroptera</taxon>
        <taxon>Yangochiroptera</taxon>
        <taxon>Phyllostomidae</taxon>
        <taxon>Phyllostominae</taxon>
        <taxon>Phyllostomus</taxon>
    </lineage>
</organism>
<name>A0A834A801_9CHIR</name>
<reference evidence="1 2" key="1">
    <citation type="journal article" date="2020" name="Nature">
        <title>Six reference-quality genomes reveal evolution of bat adaptations.</title>
        <authorList>
            <person name="Jebb D."/>
            <person name="Huang Z."/>
            <person name="Pippel M."/>
            <person name="Hughes G.M."/>
            <person name="Lavrichenko K."/>
            <person name="Devanna P."/>
            <person name="Winkler S."/>
            <person name="Jermiin L.S."/>
            <person name="Skirmuntt E.C."/>
            <person name="Katzourakis A."/>
            <person name="Burkitt-Gray L."/>
            <person name="Ray D.A."/>
            <person name="Sullivan K.A.M."/>
            <person name="Roscito J.G."/>
            <person name="Kirilenko B.M."/>
            <person name="Davalos L.M."/>
            <person name="Corthals A.P."/>
            <person name="Power M.L."/>
            <person name="Jones G."/>
            <person name="Ransome R.D."/>
            <person name="Dechmann D.K.N."/>
            <person name="Locatelli A.G."/>
            <person name="Puechmaille S.J."/>
            <person name="Fedrigo O."/>
            <person name="Jarvis E.D."/>
            <person name="Hiller M."/>
            <person name="Vernes S.C."/>
            <person name="Myers E.W."/>
            <person name="Teeling E.C."/>
        </authorList>
    </citation>
    <scope>NUCLEOTIDE SEQUENCE [LARGE SCALE GENOMIC DNA]</scope>
    <source>
        <strain evidence="1">Bat1K_MPI-CBG_1</strain>
    </source>
</reference>
<dbReference type="AlphaFoldDB" id="A0A834A801"/>
<evidence type="ECO:0000313" key="1">
    <source>
        <dbReference type="EMBL" id="KAF6109773.1"/>
    </source>
</evidence>
<evidence type="ECO:0000313" key="2">
    <source>
        <dbReference type="Proteomes" id="UP000664940"/>
    </source>
</evidence>
<dbReference type="EMBL" id="JABVXQ010000005">
    <property type="protein sequence ID" value="KAF6109773.1"/>
    <property type="molecule type" value="Genomic_DNA"/>
</dbReference>
<comment type="caution">
    <text evidence="1">The sequence shown here is derived from an EMBL/GenBank/DDBJ whole genome shotgun (WGS) entry which is preliminary data.</text>
</comment>
<sequence>MIILTTHQVEVYKETKLGPRGKHNLTSAHKRSVTKRRNYIHRGQSLKDDGPFKEKPGSNLFSLNSEHMISPNSVFANSERSSGKSNHDSVTMLLFLKLPLHNFRMGTVFPFQNGFAFARFKTWSLELSLICSDCPFCELALEATFRR</sequence>
<gene>
    <name evidence="1" type="ORF">HJG60_010976</name>
</gene>
<proteinExistence type="predicted"/>